<dbReference type="PANTHER" id="PTHR30041:SF8">
    <property type="entry name" value="PROTEIN YFFB"/>
    <property type="match status" value="1"/>
</dbReference>
<dbReference type="Proteomes" id="UP000664761">
    <property type="component" value="Unassembled WGS sequence"/>
</dbReference>
<dbReference type="Gene3D" id="3.40.30.10">
    <property type="entry name" value="Glutaredoxin"/>
    <property type="match status" value="1"/>
</dbReference>
<sequence>MIMYGIKNCDTCRKALKWLEAEGISCQFHDMRGDGLPPEELAQWLDSIDRAILVNKRGTTYRQLDEAAKAALDGDDPSAEIIAQPTLLKRPIFAHKGTYLVGFKEPEKETLRKWGA</sequence>
<evidence type="ECO:0000256" key="1">
    <source>
        <dbReference type="ARBA" id="ARBA00007198"/>
    </source>
</evidence>
<dbReference type="PROSITE" id="PS51353">
    <property type="entry name" value="ARSC"/>
    <property type="match status" value="1"/>
</dbReference>
<organism evidence="3 4">
    <name type="scientific">Sneathiella sedimenti</name>
    <dbReference type="NCBI Taxonomy" id="2816034"/>
    <lineage>
        <taxon>Bacteria</taxon>
        <taxon>Pseudomonadati</taxon>
        <taxon>Pseudomonadota</taxon>
        <taxon>Alphaproteobacteria</taxon>
        <taxon>Sneathiellales</taxon>
        <taxon>Sneathiellaceae</taxon>
        <taxon>Sneathiella</taxon>
    </lineage>
</organism>
<comment type="similarity">
    <text evidence="1 2">Belongs to the ArsC family.</text>
</comment>
<accession>A0ABS3F826</accession>
<name>A0ABS3F826_9PROT</name>
<evidence type="ECO:0000313" key="4">
    <source>
        <dbReference type="Proteomes" id="UP000664761"/>
    </source>
</evidence>
<dbReference type="InterPro" id="IPR036249">
    <property type="entry name" value="Thioredoxin-like_sf"/>
</dbReference>
<reference evidence="3 4" key="1">
    <citation type="submission" date="2021-03" db="EMBL/GenBank/DDBJ databases">
        <title>Sneathiella sp. CAU 1612 isolated from Kang Won-do.</title>
        <authorList>
            <person name="Kim W."/>
        </authorList>
    </citation>
    <scope>NUCLEOTIDE SEQUENCE [LARGE SCALE GENOMIC DNA]</scope>
    <source>
        <strain evidence="3 4">CAU 1612</strain>
    </source>
</reference>
<protein>
    <submittedName>
        <fullName evidence="3">Spx/MgsR family RNA polymerase-binding regulatory protein</fullName>
    </submittedName>
</protein>
<dbReference type="InterPro" id="IPR006504">
    <property type="entry name" value="Tscrpt_reg_Spx/MgsR"/>
</dbReference>
<dbReference type="InterPro" id="IPR006660">
    <property type="entry name" value="Arsenate_reductase-like"/>
</dbReference>
<keyword evidence="4" id="KW-1185">Reference proteome</keyword>
<dbReference type="NCBIfam" id="TIGR01617">
    <property type="entry name" value="arsC_related"/>
    <property type="match status" value="1"/>
</dbReference>
<evidence type="ECO:0000256" key="2">
    <source>
        <dbReference type="PROSITE-ProRule" id="PRU01282"/>
    </source>
</evidence>
<gene>
    <name evidence="3" type="ORF">J0X12_13665</name>
</gene>
<proteinExistence type="inferred from homology"/>
<evidence type="ECO:0000313" key="3">
    <source>
        <dbReference type="EMBL" id="MBO0334670.1"/>
    </source>
</evidence>
<comment type="caution">
    <text evidence="3">The sequence shown here is derived from an EMBL/GenBank/DDBJ whole genome shotgun (WGS) entry which is preliminary data.</text>
</comment>
<dbReference type="Pfam" id="PF03960">
    <property type="entry name" value="ArsC"/>
    <property type="match status" value="1"/>
</dbReference>
<dbReference type="PANTHER" id="PTHR30041">
    <property type="entry name" value="ARSENATE REDUCTASE"/>
    <property type="match status" value="1"/>
</dbReference>
<dbReference type="EMBL" id="JAFLNC010000004">
    <property type="protein sequence ID" value="MBO0334670.1"/>
    <property type="molecule type" value="Genomic_DNA"/>
</dbReference>
<dbReference type="SUPFAM" id="SSF52833">
    <property type="entry name" value="Thioredoxin-like"/>
    <property type="match status" value="1"/>
</dbReference>